<dbReference type="Proteomes" id="UP000654075">
    <property type="component" value="Unassembled WGS sequence"/>
</dbReference>
<dbReference type="InterPro" id="IPR002885">
    <property type="entry name" value="PPR_rpt"/>
</dbReference>
<dbReference type="NCBIfam" id="TIGR00756">
    <property type="entry name" value="PPR"/>
    <property type="match status" value="1"/>
</dbReference>
<dbReference type="EMBL" id="CAJNNV010000415">
    <property type="protein sequence ID" value="CAE8582527.1"/>
    <property type="molecule type" value="Genomic_DNA"/>
</dbReference>
<reference evidence="3" key="1">
    <citation type="submission" date="2021-02" db="EMBL/GenBank/DDBJ databases">
        <authorList>
            <person name="Dougan E. K."/>
            <person name="Rhodes N."/>
            <person name="Thang M."/>
            <person name="Chan C."/>
        </authorList>
    </citation>
    <scope>NUCLEOTIDE SEQUENCE</scope>
</reference>
<comment type="caution">
    <text evidence="3">The sequence shown here is derived from an EMBL/GenBank/DDBJ whole genome shotgun (WGS) entry which is preliminary data.</text>
</comment>
<dbReference type="PROSITE" id="PS51375">
    <property type="entry name" value="PPR"/>
    <property type="match status" value="1"/>
</dbReference>
<dbReference type="Gene3D" id="1.25.40.10">
    <property type="entry name" value="Tetratricopeptide repeat domain"/>
    <property type="match status" value="2"/>
</dbReference>
<evidence type="ECO:0000256" key="2">
    <source>
        <dbReference type="PROSITE-ProRule" id="PRU00708"/>
    </source>
</evidence>
<proteinExistence type="predicted"/>
<evidence type="ECO:0000256" key="1">
    <source>
        <dbReference type="ARBA" id="ARBA00022737"/>
    </source>
</evidence>
<evidence type="ECO:0000313" key="4">
    <source>
        <dbReference type="Proteomes" id="UP000654075"/>
    </source>
</evidence>
<keyword evidence="4" id="KW-1185">Reference proteome</keyword>
<sequence>MGQGGGCSAGSRSFRQRRQSSAARTAGLSVAALIAGLLGASGSSRAGLAVAVHPAAQVASWQRRLKAWLWHPETTAHEATQISDALLQSGHCKNRNELSEVLAALGERSTWASALRVWASMVELDGEQKPDDVACKTALMMLRKAGRWEEALSLFASMPDLQLAPDAEAHSHVSGACREGLWEQALSLLSLPAELGFEAGIGSYESAMVACRIGGQSELALWILHDLPQRSIEPDTRTYTSAISACGELGEWARALEYFDIIRMTDNLRPDQSAYNAAMAACANSGQWDE</sequence>
<gene>
    <name evidence="3" type="ORF">PGLA1383_LOCUS1520</name>
</gene>
<dbReference type="Pfam" id="PF01535">
    <property type="entry name" value="PPR"/>
    <property type="match status" value="2"/>
</dbReference>
<organism evidence="3 4">
    <name type="scientific">Polarella glacialis</name>
    <name type="common">Dinoflagellate</name>
    <dbReference type="NCBI Taxonomy" id="89957"/>
    <lineage>
        <taxon>Eukaryota</taxon>
        <taxon>Sar</taxon>
        <taxon>Alveolata</taxon>
        <taxon>Dinophyceae</taxon>
        <taxon>Suessiales</taxon>
        <taxon>Suessiaceae</taxon>
        <taxon>Polarella</taxon>
    </lineage>
</organism>
<dbReference type="PANTHER" id="PTHR47447">
    <property type="entry name" value="OS03G0856100 PROTEIN"/>
    <property type="match status" value="1"/>
</dbReference>
<evidence type="ECO:0000313" key="3">
    <source>
        <dbReference type="EMBL" id="CAE8582527.1"/>
    </source>
</evidence>
<feature type="non-terminal residue" evidence="3">
    <location>
        <position position="1"/>
    </location>
</feature>
<name>A0A813D9L8_POLGL</name>
<dbReference type="PANTHER" id="PTHR47447:SF17">
    <property type="entry name" value="OS12G0638900 PROTEIN"/>
    <property type="match status" value="1"/>
</dbReference>
<keyword evidence="1" id="KW-0677">Repeat</keyword>
<dbReference type="AlphaFoldDB" id="A0A813D9L8"/>
<feature type="repeat" description="PPR" evidence="2">
    <location>
        <begin position="131"/>
        <end position="165"/>
    </location>
</feature>
<accession>A0A813D9L8</accession>
<protein>
    <submittedName>
        <fullName evidence="3">Uncharacterized protein</fullName>
    </submittedName>
</protein>
<dbReference type="InterPro" id="IPR011990">
    <property type="entry name" value="TPR-like_helical_dom_sf"/>
</dbReference>